<dbReference type="AlphaFoldDB" id="A0A7I2V332"/>
<dbReference type="HGNC" id="HGNC:9438">
    <property type="gene designation" value="PRKRA"/>
</dbReference>
<dbReference type="Ensembl" id="ENST00000678053.1">
    <property type="protein sequence ID" value="ENSP00000504330.1"/>
    <property type="gene ID" value="ENSG00000180228.14"/>
</dbReference>
<dbReference type="EMBL" id="AC009948">
    <property type="status" value="NOT_ANNOTATED_CDS"/>
    <property type="molecule type" value="Genomic_DNA"/>
</dbReference>
<keyword evidence="3" id="KW-1185">Reference proteome</keyword>
<evidence type="ECO:0000313" key="3">
    <source>
        <dbReference type="Proteomes" id="UP000005640"/>
    </source>
</evidence>
<dbReference type="Proteomes" id="UP000005640">
    <property type="component" value="Chromosome 2"/>
</dbReference>
<dbReference type="Ensembl" id="ENST00000676832.1">
    <property type="protein sequence ID" value="ENSP00000503231.1"/>
    <property type="gene ID" value="ENSG00000180228.14"/>
</dbReference>
<reference evidence="2" key="4">
    <citation type="submission" date="2025-05" db="UniProtKB">
        <authorList>
            <consortium name="Ensembl"/>
        </authorList>
    </citation>
    <scope>IDENTIFICATION</scope>
</reference>
<reference evidence="2 3" key="3">
    <citation type="journal article" date="2005" name="Nature">
        <title>Generation and annotation of the DNA sequences of human chromosomes 2 and 4.</title>
        <authorList>
            <person name="Hillier L.W."/>
            <person name="Graves T.A."/>
            <person name="Fulton R.S."/>
            <person name="Fulton L.A."/>
            <person name="Pepin K.H."/>
            <person name="Minx P."/>
            <person name="Wagner-McPherson C."/>
            <person name="Layman D."/>
            <person name="Wylie K."/>
            <person name="Sekhon M."/>
            <person name="Becker M.C."/>
            <person name="Fewell G.A."/>
            <person name="Delehaunty K.D."/>
            <person name="Miner T.L."/>
            <person name="Nash W.E."/>
            <person name="Kremitzki C."/>
            <person name="Oddy L."/>
            <person name="Du H."/>
            <person name="Sun H."/>
            <person name="Bradshaw-Cordum H."/>
            <person name="Ali J."/>
            <person name="Carter J."/>
            <person name="Cordes M."/>
            <person name="Harris A."/>
            <person name="Isak A."/>
            <person name="van Brunt A."/>
            <person name="Nguyen C."/>
            <person name="Du F."/>
            <person name="Courtney L."/>
            <person name="Kalicki J."/>
            <person name="Ozersky P."/>
            <person name="Abbott S."/>
            <person name="Armstrong J."/>
            <person name="Belter E.A."/>
            <person name="Caruso L."/>
            <person name="Cedroni M."/>
            <person name="Cotton M."/>
            <person name="Davidson T."/>
            <person name="Desai A."/>
            <person name="Elliott G."/>
            <person name="Erb T."/>
            <person name="Fronick C."/>
            <person name="Gaige T."/>
            <person name="Haakenson W."/>
            <person name="Haglund K."/>
            <person name="Holmes A."/>
            <person name="Harkins R."/>
            <person name="Kim K."/>
            <person name="Kruchowski S.S."/>
            <person name="Strong C.M."/>
            <person name="Grewal N."/>
            <person name="Goyea E."/>
            <person name="Hou S."/>
            <person name="Levy A."/>
            <person name="Martinka S."/>
            <person name="Mead K."/>
            <person name="McLellan M.D."/>
            <person name="Meyer R."/>
            <person name="Randall-Maher J."/>
            <person name="Tomlinson C."/>
            <person name="Dauphin-Kohlberg S."/>
            <person name="Kozlowicz-Reilly A."/>
            <person name="Shah N."/>
            <person name="Swearengen-Shahid S."/>
            <person name="Snider J."/>
            <person name="Strong J.T."/>
            <person name="Thompson J."/>
            <person name="Yoakum M."/>
            <person name="Leonard S."/>
            <person name="Pearman C."/>
            <person name="Trani L."/>
            <person name="Radionenko M."/>
            <person name="Waligorski J.E."/>
            <person name="Wang C."/>
            <person name="Rock S.M."/>
            <person name="Tin-Wollam A.M."/>
            <person name="Maupin R."/>
            <person name="Latreille P."/>
            <person name="Wendl M.C."/>
            <person name="Yang S.P."/>
            <person name="Pohl C."/>
            <person name="Wallis J.W."/>
            <person name="Spieth J."/>
            <person name="Bieri T.A."/>
            <person name="Berkowicz N."/>
            <person name="Nelson J.O."/>
            <person name="Osborne J."/>
            <person name="Ding L."/>
            <person name="Meyer R."/>
            <person name="Sabo A."/>
            <person name="Shotland Y."/>
            <person name="Sinha P."/>
            <person name="Wohldmann P.E."/>
            <person name="Cook L.L."/>
            <person name="Hickenbotham M.T."/>
            <person name="Eldred J."/>
            <person name="Williams D."/>
            <person name="Jones T.A."/>
            <person name="She X."/>
            <person name="Ciccarelli F.D."/>
            <person name="Izaurralde E."/>
            <person name="Taylor J."/>
            <person name="Schmutz J."/>
            <person name="Myers R.M."/>
            <person name="Cox D.R."/>
            <person name="Huang X."/>
            <person name="McPherson J.D."/>
            <person name="Mardis E.R."/>
            <person name="Clifton S.W."/>
            <person name="Warren W.C."/>
            <person name="Chinwalla A.T."/>
            <person name="Eddy S.R."/>
            <person name="Marra M.A."/>
            <person name="Ovcharenko I."/>
            <person name="Furey T.S."/>
            <person name="Miller W."/>
            <person name="Eichler E.E."/>
            <person name="Bork P."/>
            <person name="Suyama M."/>
            <person name="Torrents D."/>
            <person name="Waterston R.H."/>
            <person name="Wilson R.K."/>
        </authorList>
    </citation>
    <scope>NUCLEOTIDE SEQUENCE [LARGE SCALE GENOMIC DNA]</scope>
</reference>
<accession>A0A7I2V332</accession>
<proteinExistence type="evidence at protein level"/>
<dbReference type="Bgee" id="ENSG00000180228">
    <property type="expression patterns" value="Expressed in sperm and 210 other cell types or tissues"/>
</dbReference>
<evidence type="ECO:0000256" key="1">
    <source>
        <dbReference type="SAM" id="MobiDB-lite"/>
    </source>
</evidence>
<gene>
    <name evidence="2" type="primary">PRKRA</name>
</gene>
<name>A0A7I2V332_HUMAN</name>
<dbReference type="OrthoDB" id="10056847at2759"/>
<dbReference type="GeneTree" id="ENSGT00940000157618"/>
<reference evidence="2" key="1">
    <citation type="journal article" date="2001" name="Nature">
        <title>Initial sequencing and analysis of the human genome.</title>
        <authorList>
            <consortium name="International Human Genome Sequencing Consortium"/>
            <person name="Lander E.S."/>
            <person name="Linton L.M."/>
            <person name="Birren B."/>
            <person name="Nusbaum C."/>
            <person name="Zody M.C."/>
            <person name="Baldwin J."/>
            <person name="Devon K."/>
            <person name="Dewar K."/>
            <person name="Doyle M."/>
            <person name="FitzHugh W."/>
            <person name="Funke R."/>
            <person name="Gage D."/>
            <person name="Harris K."/>
            <person name="Heaford A."/>
            <person name="Howland J."/>
            <person name="Kann L."/>
            <person name="Lehoczky J."/>
            <person name="LeVine R."/>
            <person name="McEwan P."/>
            <person name="McKernan K."/>
            <person name="Meldrim J."/>
            <person name="Mesirov J.P."/>
            <person name="Miranda C."/>
            <person name="Morris W."/>
            <person name="Naylor J."/>
            <person name="Raymond C."/>
            <person name="Rosetti M."/>
            <person name="Santos R."/>
            <person name="Sheridan A."/>
            <person name="Sougnez C."/>
            <person name="Stange-Thomann N."/>
            <person name="Stojanovic N."/>
            <person name="Subramanian A."/>
            <person name="Wyman D."/>
            <person name="Rogers J."/>
            <person name="Sulston J."/>
            <person name="Ainscough R."/>
            <person name="Beck S."/>
            <person name="Bentley D."/>
            <person name="Burton J."/>
            <person name="Clee C."/>
            <person name="Carter N."/>
            <person name="Coulson A."/>
            <person name="Deadman R."/>
            <person name="Deloukas P."/>
            <person name="Dunham A."/>
            <person name="Dunham I."/>
            <person name="Durbin R."/>
            <person name="French L."/>
            <person name="Grafham D."/>
            <person name="Gregory S."/>
            <person name="Hubbard T."/>
            <person name="Humphray S."/>
            <person name="Hunt A."/>
            <person name="Jones M."/>
            <person name="Lloyd C."/>
            <person name="McMurray A."/>
            <person name="Matthews L."/>
            <person name="Mercer S."/>
            <person name="Milne S."/>
            <person name="Mullikin J.C."/>
            <person name="Mungall A."/>
            <person name="Plumb R."/>
            <person name="Ross M."/>
            <person name="Shownkeen R."/>
            <person name="Sims S."/>
            <person name="Waterston R.H."/>
            <person name="Wilson R.K."/>
            <person name="Hillier L.W."/>
            <person name="McPherson J.D."/>
            <person name="Marra M.A."/>
            <person name="Mardis E.R."/>
            <person name="Fulton L.A."/>
            <person name="Chinwalla A.T."/>
            <person name="Pepin K.H."/>
            <person name="Gish W.R."/>
            <person name="Chissoe S.L."/>
            <person name="Wendl M.C."/>
            <person name="Delehaunty K.D."/>
            <person name="Miner T.L."/>
            <person name="Delehaunty A."/>
            <person name="Kramer J.B."/>
            <person name="Cook L.L."/>
            <person name="Fulton R.S."/>
            <person name="Johnson D.L."/>
            <person name="Minx P.J."/>
            <person name="Clifton S.W."/>
            <person name="Hawkins T."/>
            <person name="Branscomb E."/>
            <person name="Predki P."/>
            <person name="Richardson P."/>
            <person name="Wenning S."/>
            <person name="Slezak T."/>
            <person name="Doggett N."/>
            <person name="Cheng J.F."/>
            <person name="Olsen A."/>
            <person name="Lucas S."/>
            <person name="Elkin C."/>
            <person name="Uberbacher E."/>
            <person name="Frazier M."/>
            <person name="Gibbs R.A."/>
            <person name="Muzny D.M."/>
            <person name="Scherer S.E."/>
            <person name="Bouck J.B."/>
            <person name="Sodergren E.J."/>
            <person name="Worley K.C."/>
            <person name="Rives C.M."/>
            <person name="Gorrell J.H."/>
            <person name="Metzker M.L."/>
            <person name="Naylor S.L."/>
            <person name="Kucherlapati R.S."/>
            <person name="Nelson D.L."/>
            <person name="Weinstock G.M."/>
            <person name="Sakaki Y."/>
            <person name="Fujiyama A."/>
            <person name="Hattori M."/>
            <person name="Yada T."/>
            <person name="Toyoda A."/>
            <person name="Itoh T."/>
            <person name="Kawagoe C."/>
            <person name="Watanabe H."/>
            <person name="Totoki Y."/>
            <person name="Taylor T."/>
            <person name="Weissenbach J."/>
            <person name="Heilig R."/>
            <person name="Saurin W."/>
            <person name="Artiguenave F."/>
            <person name="Brottier P."/>
            <person name="Bruls T."/>
            <person name="Pelletier E."/>
            <person name="Robert C."/>
            <person name="Wincker P."/>
            <person name="Smith D.R."/>
            <person name="Doucette-Stamm L."/>
            <person name="Rubenfield M."/>
            <person name="Weinstock K."/>
            <person name="Lee H.M."/>
            <person name="Dubois J."/>
            <person name="Rosenthal A."/>
            <person name="Platzer M."/>
            <person name="Nyakatura G."/>
            <person name="Taudien S."/>
            <person name="Rump A."/>
            <person name="Yang H."/>
            <person name="Yu J."/>
            <person name="Wang J."/>
            <person name="Huang G."/>
            <person name="Gu J."/>
            <person name="Hood L."/>
            <person name="Rowen L."/>
            <person name="Madan A."/>
            <person name="Qin S."/>
            <person name="Davis R.W."/>
            <person name="Federspiel N.A."/>
            <person name="Abola A.P."/>
            <person name="Proctor M.J."/>
            <person name="Myers R.M."/>
            <person name="Schmutz J."/>
            <person name="Dickson M."/>
            <person name="Grimwood J."/>
            <person name="Cox D.R."/>
            <person name="Olson M.V."/>
            <person name="Kaul R."/>
            <person name="Raymond C."/>
            <person name="Shimizu N."/>
            <person name="Kawasaki K."/>
            <person name="Minoshima S."/>
            <person name="Evans G.A."/>
            <person name="Athanasiou M."/>
            <person name="Schultz R."/>
            <person name="Roe B.A."/>
            <person name="Chen F."/>
            <person name="Pan H."/>
            <person name="Ramser J."/>
            <person name="Lehrach H."/>
            <person name="Reinhardt R."/>
            <person name="McCombie W.R."/>
            <person name="de la Bastide M."/>
            <person name="Dedhia N."/>
            <person name="Blocker H."/>
            <person name="Hornischer K."/>
            <person name="Nordsiek G."/>
            <person name="Agarwala R."/>
            <person name="Aravind L."/>
            <person name="Bailey J.A."/>
            <person name="Bateman A."/>
            <person name="Batzoglou S."/>
            <person name="Birney E."/>
            <person name="Bork P."/>
            <person name="Brown D.G."/>
            <person name="Burge C.B."/>
            <person name="Cerutti L."/>
            <person name="Chen H.C."/>
            <person name="Church D."/>
            <person name="Clamp M."/>
            <person name="Copley R.R."/>
            <person name="Doerks T."/>
            <person name="Eddy S.R."/>
            <person name="Eichler E.E."/>
            <person name="Furey T.S."/>
            <person name="Galagan J."/>
            <person name="Gilbert J.G."/>
            <person name="Harmon C."/>
            <person name="Hayashizaki Y."/>
            <person name="Haussler D."/>
            <person name="Hermjakob H."/>
            <person name="Hokamp K."/>
            <person name="Jang W."/>
            <person name="Johnson L.S."/>
            <person name="Jones T.A."/>
            <person name="Kasif S."/>
            <person name="Kaspryzk A."/>
            <person name="Kennedy S."/>
            <person name="Kent W.J."/>
            <person name="Kitts P."/>
            <person name="Koonin E.V."/>
            <person name="Korf I."/>
            <person name="Kulp D."/>
            <person name="Lancet D."/>
            <person name="Lowe T.M."/>
            <person name="McLysaght A."/>
            <person name="Mikkelsen T."/>
            <person name="Moran J.V."/>
            <person name="Mulder N."/>
            <person name="Pollara V.J."/>
            <person name="Ponting C.P."/>
            <person name="Schuler G."/>
            <person name="Schultz J."/>
            <person name="Slater G."/>
            <person name="Smit A.F."/>
            <person name="Stupka E."/>
            <person name="Szustakowski J."/>
            <person name="Thierry-Mieg D."/>
            <person name="Thierry-Mieg J."/>
            <person name="Wagner L."/>
            <person name="Wallis J."/>
            <person name="Wheeler R."/>
            <person name="Williams A."/>
            <person name="Wolf Y.I."/>
            <person name="Wolfe K.H."/>
            <person name="Yang S.P."/>
            <person name="Yeh R.F."/>
            <person name="Collins F."/>
            <person name="Guyer M.S."/>
            <person name="Peterson J."/>
            <person name="Felsenfeld A."/>
            <person name="Wetterstrand K.A."/>
            <person name="Patrinos A."/>
            <person name="Morgan M.J."/>
            <person name="de Jong P."/>
            <person name="Catanese J.J."/>
            <person name="Osoegawa K."/>
            <person name="Shizuya H."/>
            <person name="Choi S."/>
            <person name="Chen Y.J."/>
        </authorList>
    </citation>
    <scope>NUCLEOTIDE SEQUENCE [LARGE SCALE GENOMIC DNA]</scope>
</reference>
<reference evidence="2" key="2">
    <citation type="journal article" date="2004" name="Nature">
        <title>Finishing the euchromatic sequence of the human genome.</title>
        <authorList>
            <consortium name="International Human Genome Sequencing Consortium"/>
        </authorList>
    </citation>
    <scope>NUCLEOTIDE SEQUENCE [LARGE SCALE GENOMIC DNA]</scope>
</reference>
<organism evidence="2 3">
    <name type="scientific">Homo sapiens</name>
    <name type="common">Human</name>
    <dbReference type="NCBI Taxonomy" id="9606"/>
    <lineage>
        <taxon>Eukaryota</taxon>
        <taxon>Metazoa</taxon>
        <taxon>Chordata</taxon>
        <taxon>Craniata</taxon>
        <taxon>Vertebrata</taxon>
        <taxon>Euteleostomi</taxon>
        <taxon>Mammalia</taxon>
        <taxon>Eutheria</taxon>
        <taxon>Euarchontoglires</taxon>
        <taxon>Primates</taxon>
        <taxon>Haplorrhini</taxon>
        <taxon>Catarrhini</taxon>
        <taxon>Hominidae</taxon>
        <taxon>Homo</taxon>
    </lineage>
</organism>
<sequence length="54" mass="6157">MSQSRHRAEAPPLEREDSGTFSLGKMITAKPGKTPIQVKVQVRSWRNIELQRLP</sequence>
<evidence type="ECO:0000313" key="2">
    <source>
        <dbReference type="Ensembl" id="ENSP00000503231.1"/>
    </source>
</evidence>
<feature type="region of interest" description="Disordered" evidence="1">
    <location>
        <begin position="1"/>
        <end position="22"/>
    </location>
</feature>
<keyword evidence="4 5" id="KW-1267">Proteomics identification</keyword>
<evidence type="ECO:0007829" key="5">
    <source>
        <dbReference type="ProteomicsDB" id="A0A7I2V332"/>
    </source>
</evidence>
<protein>
    <submittedName>
        <fullName evidence="2">Protein activator of interferon induced protein kinase EIF2AK2</fullName>
    </submittedName>
</protein>
<evidence type="ECO:0007829" key="4">
    <source>
        <dbReference type="PeptideAtlas" id="A0A7I2V332"/>
    </source>
</evidence>
<dbReference type="OpenTargets" id="ENSG00000180228"/>
<feature type="compositionally biased region" description="Basic and acidic residues" evidence="1">
    <location>
        <begin position="1"/>
        <end position="18"/>
    </location>
</feature>